<dbReference type="InterPro" id="IPR003959">
    <property type="entry name" value="ATPase_AAA_core"/>
</dbReference>
<dbReference type="PANTHER" id="PTHR23077">
    <property type="entry name" value="AAA-FAMILY ATPASE"/>
    <property type="match status" value="1"/>
</dbReference>
<comment type="caution">
    <text evidence="5">The sequence shown here is derived from an EMBL/GenBank/DDBJ whole genome shotgun (WGS) entry which is preliminary data.</text>
</comment>
<dbReference type="PANTHER" id="PTHR23077:SF171">
    <property type="entry name" value="NUCLEAR VALOSIN-CONTAINING PROTEIN-LIKE"/>
    <property type="match status" value="1"/>
</dbReference>
<keyword evidence="6" id="KW-1185">Reference proteome</keyword>
<evidence type="ECO:0000256" key="3">
    <source>
        <dbReference type="RuleBase" id="RU003651"/>
    </source>
</evidence>
<dbReference type="Gene3D" id="3.40.50.300">
    <property type="entry name" value="P-loop containing nucleotide triphosphate hydrolases"/>
    <property type="match status" value="1"/>
</dbReference>
<dbReference type="PROSITE" id="PS00674">
    <property type="entry name" value="AAA"/>
    <property type="match status" value="1"/>
</dbReference>
<dbReference type="Gene3D" id="1.10.8.60">
    <property type="match status" value="1"/>
</dbReference>
<sequence>MSAPTLDEIVDGEIPAVRRTIEVLAAVLAGASKDARPTVEGFLREHLGAPRRELASHYLRLAPSTVVAAGLVVAELADAHGAVIGPDEDDDPPQWVQHTVGQDEFSIPSDATFAFAPDNPFGPGPMAIQICAHPGYARSRVTVMTPRGADESARSAVSELTRRIRERNPLRGRFIRAGYDHGLEFSVIEGIEAPRTRVQVPAHVWREVDLAVSAVTTRYETLRAIGLSTSRGLMLAGPPGVGKTAVARSVMSELVGEFTVVVADASAMASGIAELYRAAAELGPMVVLLDDVDLHVRRRGDGNDGALGALLAALDGADKLDRVLTIATTNDPKAIDHAATRAARFDSIVELAAPTDAAVAGILRELLDALPLAVVDVPRVATAFPVGRSGADVVEAVRRAVLLDGPEVTTATMLEVIGARDYVAAVPVGTYL</sequence>
<comment type="similarity">
    <text evidence="3">Belongs to the AAA ATPase family.</text>
</comment>
<protein>
    <recommendedName>
        <fullName evidence="4">AAA+ ATPase domain-containing protein</fullName>
    </recommendedName>
</protein>
<keyword evidence="2 3" id="KW-0067">ATP-binding</keyword>
<dbReference type="OrthoDB" id="9809379at2"/>
<dbReference type="CDD" id="cd19481">
    <property type="entry name" value="RecA-like_protease"/>
    <property type="match status" value="1"/>
</dbReference>
<dbReference type="Proteomes" id="UP000444980">
    <property type="component" value="Unassembled WGS sequence"/>
</dbReference>
<dbReference type="GO" id="GO:0005524">
    <property type="term" value="F:ATP binding"/>
    <property type="evidence" value="ECO:0007669"/>
    <property type="project" value="UniProtKB-KW"/>
</dbReference>
<keyword evidence="1 3" id="KW-0547">Nucleotide-binding</keyword>
<dbReference type="InterPro" id="IPR003960">
    <property type="entry name" value="ATPase_AAA_CS"/>
</dbReference>
<evidence type="ECO:0000259" key="4">
    <source>
        <dbReference type="SMART" id="SM00382"/>
    </source>
</evidence>
<dbReference type="InterPro" id="IPR050168">
    <property type="entry name" value="AAA_ATPase_domain"/>
</dbReference>
<dbReference type="EMBL" id="BJOU01000002">
    <property type="protein sequence ID" value="GED98446.1"/>
    <property type="molecule type" value="Genomic_DNA"/>
</dbReference>
<evidence type="ECO:0000256" key="2">
    <source>
        <dbReference type="ARBA" id="ARBA00022840"/>
    </source>
</evidence>
<proteinExistence type="inferred from homology"/>
<name>A0A7I9UZT4_9ACTN</name>
<dbReference type="InterPro" id="IPR003593">
    <property type="entry name" value="AAA+_ATPase"/>
</dbReference>
<feature type="domain" description="AAA+ ATPase" evidence="4">
    <location>
        <begin position="229"/>
        <end position="355"/>
    </location>
</feature>
<reference evidence="6" key="1">
    <citation type="submission" date="2019-06" db="EMBL/GenBank/DDBJ databases">
        <title>Gordonia isolated from sludge of a wastewater treatment plant.</title>
        <authorList>
            <person name="Tamura T."/>
            <person name="Aoyama K."/>
            <person name="Kang Y."/>
            <person name="Saito S."/>
            <person name="Akiyama N."/>
            <person name="Yazawa K."/>
            <person name="Gonoi T."/>
            <person name="Mikami Y."/>
        </authorList>
    </citation>
    <scope>NUCLEOTIDE SEQUENCE [LARGE SCALE GENOMIC DNA]</scope>
    <source>
        <strain evidence="6">NBRC 107697</strain>
    </source>
</reference>
<evidence type="ECO:0000313" key="6">
    <source>
        <dbReference type="Proteomes" id="UP000444980"/>
    </source>
</evidence>
<dbReference type="Pfam" id="PF00004">
    <property type="entry name" value="AAA"/>
    <property type="match status" value="1"/>
</dbReference>
<organism evidence="5 6">
    <name type="scientific">Gordonia crocea</name>
    <dbReference type="NCBI Taxonomy" id="589162"/>
    <lineage>
        <taxon>Bacteria</taxon>
        <taxon>Bacillati</taxon>
        <taxon>Actinomycetota</taxon>
        <taxon>Actinomycetes</taxon>
        <taxon>Mycobacteriales</taxon>
        <taxon>Gordoniaceae</taxon>
        <taxon>Gordonia</taxon>
    </lineage>
</organism>
<gene>
    <name evidence="5" type="ORF">nbrc107697_24850</name>
</gene>
<evidence type="ECO:0000256" key="1">
    <source>
        <dbReference type="ARBA" id="ARBA00022741"/>
    </source>
</evidence>
<dbReference type="AlphaFoldDB" id="A0A7I9UZT4"/>
<evidence type="ECO:0000313" key="5">
    <source>
        <dbReference type="EMBL" id="GED98446.1"/>
    </source>
</evidence>
<dbReference type="RefSeq" id="WP_161927867.1">
    <property type="nucleotide sequence ID" value="NZ_BJOU01000002.1"/>
</dbReference>
<dbReference type="SUPFAM" id="SSF52540">
    <property type="entry name" value="P-loop containing nucleoside triphosphate hydrolases"/>
    <property type="match status" value="1"/>
</dbReference>
<dbReference type="InterPro" id="IPR027417">
    <property type="entry name" value="P-loop_NTPase"/>
</dbReference>
<dbReference type="GO" id="GO:0016887">
    <property type="term" value="F:ATP hydrolysis activity"/>
    <property type="evidence" value="ECO:0007669"/>
    <property type="project" value="InterPro"/>
</dbReference>
<dbReference type="SMART" id="SM00382">
    <property type="entry name" value="AAA"/>
    <property type="match status" value="1"/>
</dbReference>
<accession>A0A7I9UZT4</accession>